<dbReference type="STRING" id="1392250.A0A2I2FRP9"/>
<dbReference type="VEuPathDB" id="FungiDB:P170DRAFT_514546"/>
<keyword evidence="3" id="KW-1185">Reference proteome</keyword>
<dbReference type="OrthoDB" id="4243861at2759"/>
<dbReference type="EMBL" id="MSFO01000011">
    <property type="protein sequence ID" value="PLB43289.1"/>
    <property type="molecule type" value="Genomic_DNA"/>
</dbReference>
<organism evidence="2 3">
    <name type="scientific">Aspergillus steynii IBT 23096</name>
    <dbReference type="NCBI Taxonomy" id="1392250"/>
    <lineage>
        <taxon>Eukaryota</taxon>
        <taxon>Fungi</taxon>
        <taxon>Dikarya</taxon>
        <taxon>Ascomycota</taxon>
        <taxon>Pezizomycotina</taxon>
        <taxon>Eurotiomycetes</taxon>
        <taxon>Eurotiomycetidae</taxon>
        <taxon>Eurotiales</taxon>
        <taxon>Aspergillaceae</taxon>
        <taxon>Aspergillus</taxon>
        <taxon>Aspergillus subgen. Circumdati</taxon>
    </lineage>
</organism>
<dbReference type="Proteomes" id="UP000234275">
    <property type="component" value="Unassembled WGS sequence"/>
</dbReference>
<comment type="caution">
    <text evidence="2">The sequence shown here is derived from an EMBL/GenBank/DDBJ whole genome shotgun (WGS) entry which is preliminary data.</text>
</comment>
<dbReference type="GeneID" id="36562924"/>
<dbReference type="RefSeq" id="XP_024698591.1">
    <property type="nucleotide sequence ID" value="XM_024855218.1"/>
</dbReference>
<evidence type="ECO:0000256" key="1">
    <source>
        <dbReference type="SAM" id="MobiDB-lite"/>
    </source>
</evidence>
<proteinExistence type="predicted"/>
<evidence type="ECO:0000313" key="2">
    <source>
        <dbReference type="EMBL" id="PLB43289.1"/>
    </source>
</evidence>
<feature type="region of interest" description="Disordered" evidence="1">
    <location>
        <begin position="146"/>
        <end position="169"/>
    </location>
</feature>
<protein>
    <submittedName>
        <fullName evidence="2">Uncharacterized protein</fullName>
    </submittedName>
</protein>
<gene>
    <name evidence="2" type="ORF">P170DRAFT_514546</name>
</gene>
<reference evidence="2 3" key="1">
    <citation type="submission" date="2016-12" db="EMBL/GenBank/DDBJ databases">
        <title>The genomes of Aspergillus section Nigri reveals drivers in fungal speciation.</title>
        <authorList>
            <consortium name="DOE Joint Genome Institute"/>
            <person name="Vesth T.C."/>
            <person name="Nybo J."/>
            <person name="Theobald S."/>
            <person name="Brandl J."/>
            <person name="Frisvad J.C."/>
            <person name="Nielsen K.F."/>
            <person name="Lyhne E.K."/>
            <person name="Kogle M.E."/>
            <person name="Kuo A."/>
            <person name="Riley R."/>
            <person name="Clum A."/>
            <person name="Nolan M."/>
            <person name="Lipzen A."/>
            <person name="Salamov A."/>
            <person name="Henrissat B."/>
            <person name="Wiebenga A."/>
            <person name="De Vries R.P."/>
            <person name="Grigoriev I.V."/>
            <person name="Mortensen U.H."/>
            <person name="Andersen M.R."/>
            <person name="Baker S.E."/>
        </authorList>
    </citation>
    <scope>NUCLEOTIDE SEQUENCE [LARGE SCALE GENOMIC DNA]</scope>
    <source>
        <strain evidence="2 3">IBT 23096</strain>
    </source>
</reference>
<name>A0A2I2FRP9_9EURO</name>
<sequence>MKGSRQQVREHIMAQTPRVIFESLHDLPSDGAARILVDTPNSVLNPQDYLESIHPFALTVQHSLHGYRSHHETRFVAVNIYPGKHSYFVVDLNNVNYNYDTAHECKTPIPVYVLRLSKAPRIRRAAALDIQLAEMLAKMHNGHGQDPLPLFEDHNDPNLQYRKPRSLRS</sequence>
<dbReference type="AlphaFoldDB" id="A0A2I2FRP9"/>
<evidence type="ECO:0000313" key="3">
    <source>
        <dbReference type="Proteomes" id="UP000234275"/>
    </source>
</evidence>
<accession>A0A2I2FRP9</accession>